<sequence>MRRSTKIATATLALVGLFALAGCTTDPSVAPPEETGDAAPPASSNEWFDQALFDTQDAQRDVVPEGPEDEPYLQHIDAEMVDTSDYASEGAKKACFANASISNPWRQTGWITMNEQLKALQDEGVISEMETRDAQDSDDTQIADIDYFIAEGACDVFIISPNSTAAMTPAVERACETGKPVIVFDRGVNTDCPVTFIHPIGGFAWGIDTAEFLIENLEEGDKVVGLRILPGVDVLEQRWAAAEKLFEEAGIDAVDYFTGADPAEIKGIISDELATGDVKGIWMDAGDGAVAAIEAFEDAGVDYPVMTGEDEMSFLRKWKETGLTGLAPVYSNFQWRTPLLAAKAIFAGEEIPKEWVLPQSPITAGELDEYLAANDGMPDGHYAKFGGENLPGFPEVWQQRQIP</sequence>
<evidence type="ECO:0000256" key="1">
    <source>
        <dbReference type="ARBA" id="ARBA00004196"/>
    </source>
</evidence>
<gene>
    <name evidence="5" type="ORF">BKA10_000127</name>
</gene>
<dbReference type="AlphaFoldDB" id="A0AA40VLK1"/>
<dbReference type="SUPFAM" id="SSF53822">
    <property type="entry name" value="Periplasmic binding protein-like I"/>
    <property type="match status" value="1"/>
</dbReference>
<dbReference type="GO" id="GO:0030288">
    <property type="term" value="C:outer membrane-bounded periplasmic space"/>
    <property type="evidence" value="ECO:0007669"/>
    <property type="project" value="TreeGrafter"/>
</dbReference>
<evidence type="ECO:0000313" key="5">
    <source>
        <dbReference type="EMBL" id="MBB4138333.1"/>
    </source>
</evidence>
<dbReference type="Proteomes" id="UP000549113">
    <property type="component" value="Unassembled WGS sequence"/>
</dbReference>
<reference evidence="5 6" key="1">
    <citation type="submission" date="2020-08" db="EMBL/GenBank/DDBJ databases">
        <title>Sequencing the genomes of 1000 actinobacteria strains.</title>
        <authorList>
            <person name="Klenk H.-P."/>
        </authorList>
    </citation>
    <scope>NUCLEOTIDE SEQUENCE [LARGE SCALE GENOMIC DNA]</scope>
    <source>
        <strain evidence="5 6">DSM 19600</strain>
    </source>
</reference>
<feature type="domain" description="Periplasmic binding protein" evidence="4">
    <location>
        <begin position="96"/>
        <end position="322"/>
    </location>
</feature>
<evidence type="ECO:0000313" key="6">
    <source>
        <dbReference type="Proteomes" id="UP000549113"/>
    </source>
</evidence>
<feature type="chain" id="PRO_5041387044" evidence="3">
    <location>
        <begin position="22"/>
        <end position="403"/>
    </location>
</feature>
<accession>A0AA40VLK1</accession>
<proteinExistence type="inferred from homology"/>
<keyword evidence="3" id="KW-0732">Signal</keyword>
<dbReference type="PANTHER" id="PTHR30036">
    <property type="entry name" value="D-XYLOSE-BINDING PERIPLASMIC PROTEIN"/>
    <property type="match status" value="1"/>
</dbReference>
<dbReference type="PANTHER" id="PTHR30036:SF7">
    <property type="entry name" value="ABC TRANSPORTER PERIPLASMIC-BINDING PROTEIN YPHF"/>
    <property type="match status" value="1"/>
</dbReference>
<dbReference type="PROSITE" id="PS51257">
    <property type="entry name" value="PROKAR_LIPOPROTEIN"/>
    <property type="match status" value="1"/>
</dbReference>
<dbReference type="InterPro" id="IPR050555">
    <property type="entry name" value="Bact_Solute-Bind_Prot2"/>
</dbReference>
<dbReference type="InterPro" id="IPR028082">
    <property type="entry name" value="Peripla_BP_I"/>
</dbReference>
<protein>
    <submittedName>
        <fullName evidence="5">Ribose transport system substrate-binding protein</fullName>
    </submittedName>
</protein>
<name>A0AA40VLK1_9MICO</name>
<evidence type="ECO:0000256" key="3">
    <source>
        <dbReference type="SAM" id="SignalP"/>
    </source>
</evidence>
<comment type="subcellular location">
    <subcellularLocation>
        <location evidence="1">Cell envelope</location>
    </subcellularLocation>
</comment>
<feature type="signal peptide" evidence="3">
    <location>
        <begin position="1"/>
        <end position="21"/>
    </location>
</feature>
<evidence type="ECO:0000256" key="2">
    <source>
        <dbReference type="ARBA" id="ARBA00007639"/>
    </source>
</evidence>
<dbReference type="Pfam" id="PF13407">
    <property type="entry name" value="Peripla_BP_4"/>
    <property type="match status" value="1"/>
</dbReference>
<keyword evidence="6" id="KW-1185">Reference proteome</keyword>
<dbReference type="GO" id="GO:0030246">
    <property type="term" value="F:carbohydrate binding"/>
    <property type="evidence" value="ECO:0007669"/>
    <property type="project" value="TreeGrafter"/>
</dbReference>
<organism evidence="5 6">
    <name type="scientific">Microbacterium invictum</name>
    <dbReference type="NCBI Taxonomy" id="515415"/>
    <lineage>
        <taxon>Bacteria</taxon>
        <taxon>Bacillati</taxon>
        <taxon>Actinomycetota</taxon>
        <taxon>Actinomycetes</taxon>
        <taxon>Micrococcales</taxon>
        <taxon>Microbacteriaceae</taxon>
        <taxon>Microbacterium</taxon>
    </lineage>
</organism>
<dbReference type="RefSeq" id="WP_183498005.1">
    <property type="nucleotide sequence ID" value="NZ_BAABCO010000003.1"/>
</dbReference>
<dbReference type="Gene3D" id="3.40.50.2300">
    <property type="match status" value="2"/>
</dbReference>
<dbReference type="InterPro" id="IPR025997">
    <property type="entry name" value="SBP_2_dom"/>
</dbReference>
<dbReference type="EMBL" id="JACIFH010000001">
    <property type="protein sequence ID" value="MBB4138333.1"/>
    <property type="molecule type" value="Genomic_DNA"/>
</dbReference>
<evidence type="ECO:0000259" key="4">
    <source>
        <dbReference type="Pfam" id="PF13407"/>
    </source>
</evidence>
<comment type="caution">
    <text evidence="5">The sequence shown here is derived from an EMBL/GenBank/DDBJ whole genome shotgun (WGS) entry which is preliminary data.</text>
</comment>
<comment type="similarity">
    <text evidence="2">Belongs to the bacterial solute-binding protein 2 family.</text>
</comment>